<evidence type="ECO:0000313" key="2">
    <source>
        <dbReference type="EMBL" id="GAA0928906.1"/>
    </source>
</evidence>
<dbReference type="EMBL" id="BAAAHQ010000015">
    <property type="protein sequence ID" value="GAA0928906.1"/>
    <property type="molecule type" value="Genomic_DNA"/>
</dbReference>
<proteinExistence type="predicted"/>
<gene>
    <name evidence="2" type="ORF">GCM10009560_32330</name>
</gene>
<evidence type="ECO:0000313" key="3">
    <source>
        <dbReference type="Proteomes" id="UP001501578"/>
    </source>
</evidence>
<sequence length="73" mass="7503">MSCPPTLGTRTAPQKIHFPPEATDHFPTSAARRSPAQPGAARRSPAQPGAARRSPAQPGAKGTVSFVAGSAWV</sequence>
<feature type="region of interest" description="Disordered" evidence="1">
    <location>
        <begin position="1"/>
        <end position="73"/>
    </location>
</feature>
<comment type="caution">
    <text evidence="2">The sequence shown here is derived from an EMBL/GenBank/DDBJ whole genome shotgun (WGS) entry which is preliminary data.</text>
</comment>
<name>A0ABN1PIW6_9ACTN</name>
<reference evidence="2 3" key="1">
    <citation type="journal article" date="2019" name="Int. J. Syst. Evol. Microbiol.">
        <title>The Global Catalogue of Microorganisms (GCM) 10K type strain sequencing project: providing services to taxonomists for standard genome sequencing and annotation.</title>
        <authorList>
            <consortium name="The Broad Institute Genomics Platform"/>
            <consortium name="The Broad Institute Genome Sequencing Center for Infectious Disease"/>
            <person name="Wu L."/>
            <person name="Ma J."/>
        </authorList>
    </citation>
    <scope>NUCLEOTIDE SEQUENCE [LARGE SCALE GENOMIC DNA]</scope>
    <source>
        <strain evidence="2 3">JCM 11136</strain>
    </source>
</reference>
<keyword evidence="3" id="KW-1185">Reference proteome</keyword>
<accession>A0ABN1PIW6</accession>
<evidence type="ECO:0000256" key="1">
    <source>
        <dbReference type="SAM" id="MobiDB-lite"/>
    </source>
</evidence>
<dbReference type="Proteomes" id="UP001501578">
    <property type="component" value="Unassembled WGS sequence"/>
</dbReference>
<organism evidence="2 3">
    <name type="scientific">Nonomuraea longicatena</name>
    <dbReference type="NCBI Taxonomy" id="83682"/>
    <lineage>
        <taxon>Bacteria</taxon>
        <taxon>Bacillati</taxon>
        <taxon>Actinomycetota</taxon>
        <taxon>Actinomycetes</taxon>
        <taxon>Streptosporangiales</taxon>
        <taxon>Streptosporangiaceae</taxon>
        <taxon>Nonomuraea</taxon>
    </lineage>
</organism>
<protein>
    <submittedName>
        <fullName evidence="2">Uncharacterized protein</fullName>
    </submittedName>
</protein>